<dbReference type="InterPro" id="IPR011249">
    <property type="entry name" value="Metalloenz_LuxS/M16"/>
</dbReference>
<dbReference type="Pfam" id="PF05193">
    <property type="entry name" value="Peptidase_M16_C"/>
    <property type="match status" value="1"/>
</dbReference>
<protein>
    <submittedName>
        <fullName evidence="3">Uncharacterized protein</fullName>
    </submittedName>
</protein>
<dbReference type="PANTHER" id="PTHR43016:SF16">
    <property type="entry name" value="METALLOPROTEASE, PUTATIVE (AFU_ORTHOLOGUE AFUA_4G07610)-RELATED"/>
    <property type="match status" value="1"/>
</dbReference>
<feature type="domain" description="Peptidase M16 N-terminal" evidence="1">
    <location>
        <begin position="58"/>
        <end position="141"/>
    </location>
</feature>
<dbReference type="EMBL" id="CAXAMN010028550">
    <property type="protein sequence ID" value="CAK9116917.1"/>
    <property type="molecule type" value="Genomic_DNA"/>
</dbReference>
<evidence type="ECO:0000313" key="3">
    <source>
        <dbReference type="EMBL" id="CAK9116917.1"/>
    </source>
</evidence>
<proteinExistence type="predicted"/>
<name>A0ABP0SWT3_9DINO</name>
<keyword evidence="4" id="KW-1185">Reference proteome</keyword>
<dbReference type="InterPro" id="IPR011765">
    <property type="entry name" value="Pept_M16_N"/>
</dbReference>
<dbReference type="Proteomes" id="UP001642484">
    <property type="component" value="Unassembled WGS sequence"/>
</dbReference>
<dbReference type="InterPro" id="IPR007863">
    <property type="entry name" value="Peptidase_M16_C"/>
</dbReference>
<comment type="caution">
    <text evidence="3">The sequence shown here is derived from an EMBL/GenBank/DDBJ whole genome shotgun (WGS) entry which is preliminary data.</text>
</comment>
<dbReference type="SUPFAM" id="SSF63411">
    <property type="entry name" value="LuxS/MPP-like metallohydrolase"/>
    <property type="match status" value="2"/>
</dbReference>
<dbReference type="Gene3D" id="3.30.830.10">
    <property type="entry name" value="Metalloenzyme, LuxS/M16 peptidase-like"/>
    <property type="match status" value="2"/>
</dbReference>
<organism evidence="3 4">
    <name type="scientific">Durusdinium trenchii</name>
    <dbReference type="NCBI Taxonomy" id="1381693"/>
    <lineage>
        <taxon>Eukaryota</taxon>
        <taxon>Sar</taxon>
        <taxon>Alveolata</taxon>
        <taxon>Dinophyceae</taxon>
        <taxon>Suessiales</taxon>
        <taxon>Symbiodiniaceae</taxon>
        <taxon>Durusdinium</taxon>
    </lineage>
</organism>
<dbReference type="Pfam" id="PF00675">
    <property type="entry name" value="Peptidase_M16"/>
    <property type="match status" value="1"/>
</dbReference>
<reference evidence="3 4" key="1">
    <citation type="submission" date="2024-02" db="EMBL/GenBank/DDBJ databases">
        <authorList>
            <person name="Chen Y."/>
            <person name="Shah S."/>
            <person name="Dougan E. K."/>
            <person name="Thang M."/>
            <person name="Chan C."/>
        </authorList>
    </citation>
    <scope>NUCLEOTIDE SEQUENCE [LARGE SCALE GENOMIC DNA]</scope>
</reference>
<feature type="domain" description="Peptidase M16 C-terminal" evidence="2">
    <location>
        <begin position="197"/>
        <end position="321"/>
    </location>
</feature>
<dbReference type="PANTHER" id="PTHR43016">
    <property type="entry name" value="PRESEQUENCE PROTEASE"/>
    <property type="match status" value="1"/>
</dbReference>
<evidence type="ECO:0000313" key="4">
    <source>
        <dbReference type="Proteomes" id="UP001642484"/>
    </source>
</evidence>
<sequence length="368" mass="40666">MAAPETVDTFQHQFEFVYEEVPVALYRCTETGLRVAAAQVKSPTVHGYFTVQTEAFDDFGCPHTLEHLIFLGSEQYPFKGVLDVLANRCLAQGTNAWTATDHTCYTVDTAGAEGFLRLLPVYLDHVLFPTLKDSGFVTEVHHITGEGVDAGVVYCEMQARENEAGDMCDRAMRLAAYPGRCGYKSETGGRLKELRELTNATVRDYHKSYYRPDNFCVIVTGQVPWLGLLKACAPTVASIKKSHFKGLPAMERPFSSAVPGVSQQQEVRMTFPAEDESTGAICELCWHGPGWSDLENVVALKVLLAYLCEDSISPLRKALVETVPPLCGKISEGLHEYKTQLINITLKSCDVEQLQKRDVTSEVQAASP</sequence>
<gene>
    <name evidence="3" type="ORF">CCMP2556_LOCUS54373</name>
</gene>
<accession>A0ABP0SWT3</accession>
<evidence type="ECO:0000259" key="1">
    <source>
        <dbReference type="Pfam" id="PF00675"/>
    </source>
</evidence>
<evidence type="ECO:0000259" key="2">
    <source>
        <dbReference type="Pfam" id="PF05193"/>
    </source>
</evidence>